<dbReference type="OrthoDB" id="410104at2759"/>
<evidence type="ECO:0000256" key="1">
    <source>
        <dbReference type="SAM" id="MobiDB-lite"/>
    </source>
</evidence>
<keyword evidence="3" id="KW-1185">Reference proteome</keyword>
<organism evidence="2 3">
    <name type="scientific">Eumeta variegata</name>
    <name type="common">Bagworm moth</name>
    <name type="synonym">Eumeta japonica</name>
    <dbReference type="NCBI Taxonomy" id="151549"/>
    <lineage>
        <taxon>Eukaryota</taxon>
        <taxon>Metazoa</taxon>
        <taxon>Ecdysozoa</taxon>
        <taxon>Arthropoda</taxon>
        <taxon>Hexapoda</taxon>
        <taxon>Insecta</taxon>
        <taxon>Pterygota</taxon>
        <taxon>Neoptera</taxon>
        <taxon>Endopterygota</taxon>
        <taxon>Lepidoptera</taxon>
        <taxon>Glossata</taxon>
        <taxon>Ditrysia</taxon>
        <taxon>Tineoidea</taxon>
        <taxon>Psychidae</taxon>
        <taxon>Oiketicinae</taxon>
        <taxon>Eumeta</taxon>
    </lineage>
</organism>
<reference evidence="2 3" key="1">
    <citation type="journal article" date="2019" name="Commun. Biol.">
        <title>The bagworm genome reveals a unique fibroin gene that provides high tensile strength.</title>
        <authorList>
            <person name="Kono N."/>
            <person name="Nakamura H."/>
            <person name="Ohtoshi R."/>
            <person name="Tomita M."/>
            <person name="Numata K."/>
            <person name="Arakawa K."/>
        </authorList>
    </citation>
    <scope>NUCLEOTIDE SEQUENCE [LARGE SCALE GENOMIC DNA]</scope>
</reference>
<name>A0A4C1VQ65_EUMVA</name>
<feature type="region of interest" description="Disordered" evidence="1">
    <location>
        <begin position="1"/>
        <end position="53"/>
    </location>
</feature>
<protein>
    <submittedName>
        <fullName evidence="2">Uncharacterized protein</fullName>
    </submittedName>
</protein>
<dbReference type="EMBL" id="BGZK01000382">
    <property type="protein sequence ID" value="GBP40487.1"/>
    <property type="molecule type" value="Genomic_DNA"/>
</dbReference>
<feature type="compositionally biased region" description="Basic residues" evidence="1">
    <location>
        <begin position="1"/>
        <end position="19"/>
    </location>
</feature>
<comment type="caution">
    <text evidence="2">The sequence shown here is derived from an EMBL/GenBank/DDBJ whole genome shotgun (WGS) entry which is preliminary data.</text>
</comment>
<gene>
    <name evidence="2" type="ORF">EVAR_30545_1</name>
</gene>
<evidence type="ECO:0000313" key="3">
    <source>
        <dbReference type="Proteomes" id="UP000299102"/>
    </source>
</evidence>
<sequence>MPKRNREKCNWAKKTRKGRMLRERNGKWTKTISKWYPRDGKKNKGRQTKLGRMEREQGKWTFVEEAYAEGQAGKQYRSMVALKN</sequence>
<evidence type="ECO:0000313" key="2">
    <source>
        <dbReference type="EMBL" id="GBP40487.1"/>
    </source>
</evidence>
<proteinExistence type="predicted"/>
<dbReference type="Proteomes" id="UP000299102">
    <property type="component" value="Unassembled WGS sequence"/>
</dbReference>
<dbReference type="AlphaFoldDB" id="A0A4C1VQ65"/>
<accession>A0A4C1VQ65</accession>